<organism evidence="1 2">
    <name type="scientific">Tachysurus vachellii</name>
    <name type="common">Darkbarbel catfish</name>
    <name type="synonym">Pelteobagrus vachellii</name>
    <dbReference type="NCBI Taxonomy" id="175792"/>
    <lineage>
        <taxon>Eukaryota</taxon>
        <taxon>Metazoa</taxon>
        <taxon>Chordata</taxon>
        <taxon>Craniata</taxon>
        <taxon>Vertebrata</taxon>
        <taxon>Euteleostomi</taxon>
        <taxon>Actinopterygii</taxon>
        <taxon>Neopterygii</taxon>
        <taxon>Teleostei</taxon>
        <taxon>Ostariophysi</taxon>
        <taxon>Siluriformes</taxon>
        <taxon>Bagridae</taxon>
        <taxon>Tachysurus</taxon>
    </lineage>
</organism>
<evidence type="ECO:0000313" key="2">
    <source>
        <dbReference type="Proteomes" id="UP001187315"/>
    </source>
</evidence>
<sequence length="82" mass="9368">MEKRQRSQVTSPVLCCFPPAVPVPRFPLPRRPPTCCAEKARAPERRMLRTCPTFGSRFYAIMGGGIRFPLTTEVLSFQWEIV</sequence>
<accession>A0AA88LKZ6</accession>
<gene>
    <name evidence="1" type="ORF">Q7C36_020617</name>
</gene>
<evidence type="ECO:0000313" key="1">
    <source>
        <dbReference type="EMBL" id="KAK2821274.1"/>
    </source>
</evidence>
<dbReference type="EMBL" id="JAVHJS010000022">
    <property type="protein sequence ID" value="KAK2821274.1"/>
    <property type="molecule type" value="Genomic_DNA"/>
</dbReference>
<name>A0AA88LKZ6_TACVA</name>
<dbReference type="AlphaFoldDB" id="A0AA88LKZ6"/>
<keyword evidence="2" id="KW-1185">Reference proteome</keyword>
<proteinExistence type="predicted"/>
<reference evidence="1" key="1">
    <citation type="submission" date="2023-08" db="EMBL/GenBank/DDBJ databases">
        <title>Pelteobagrus vachellii genome.</title>
        <authorList>
            <person name="Liu H."/>
        </authorList>
    </citation>
    <scope>NUCLEOTIDE SEQUENCE</scope>
    <source>
        <strain evidence="1">PRFRI_2022a</strain>
        <tissue evidence="1">Muscle</tissue>
    </source>
</reference>
<protein>
    <submittedName>
        <fullName evidence="1">Uncharacterized protein</fullName>
    </submittedName>
</protein>
<dbReference type="Proteomes" id="UP001187315">
    <property type="component" value="Unassembled WGS sequence"/>
</dbReference>
<comment type="caution">
    <text evidence="1">The sequence shown here is derived from an EMBL/GenBank/DDBJ whole genome shotgun (WGS) entry which is preliminary data.</text>
</comment>